<dbReference type="Proteomes" id="UP000282832">
    <property type="component" value="Unassembled WGS sequence"/>
</dbReference>
<accession>A0A437PQV3</accession>
<proteinExistence type="predicted"/>
<comment type="caution">
    <text evidence="2">The sequence shown here is derived from an EMBL/GenBank/DDBJ whole genome shotgun (WGS) entry which is preliminary data.</text>
</comment>
<dbReference type="Pfam" id="PF02541">
    <property type="entry name" value="Ppx-GppA"/>
    <property type="match status" value="1"/>
</dbReference>
<dbReference type="InterPro" id="IPR043129">
    <property type="entry name" value="ATPase_NBD"/>
</dbReference>
<dbReference type="OrthoDB" id="9814545at2"/>
<dbReference type="PANTHER" id="PTHR30005">
    <property type="entry name" value="EXOPOLYPHOSPHATASE"/>
    <property type="match status" value="1"/>
</dbReference>
<dbReference type="Gene3D" id="3.30.420.150">
    <property type="entry name" value="Exopolyphosphatase. Domain 2"/>
    <property type="match status" value="1"/>
</dbReference>
<dbReference type="SUPFAM" id="SSF53067">
    <property type="entry name" value="Actin-like ATPase domain"/>
    <property type="match status" value="2"/>
</dbReference>
<gene>
    <name evidence="2" type="ORF">EOJ36_06370</name>
</gene>
<evidence type="ECO:0000313" key="2">
    <source>
        <dbReference type="EMBL" id="RVU24633.1"/>
    </source>
</evidence>
<feature type="domain" description="Ppx/GppA phosphatase N-terminal" evidence="1">
    <location>
        <begin position="26"/>
        <end position="284"/>
    </location>
</feature>
<evidence type="ECO:0000313" key="3">
    <source>
        <dbReference type="Proteomes" id="UP000282832"/>
    </source>
</evidence>
<dbReference type="EMBL" id="SACY01000003">
    <property type="protein sequence ID" value="RVU24633.1"/>
    <property type="molecule type" value="Genomic_DNA"/>
</dbReference>
<evidence type="ECO:0000259" key="1">
    <source>
        <dbReference type="Pfam" id="PF02541"/>
    </source>
</evidence>
<protein>
    <submittedName>
        <fullName evidence="2">Phosphatase</fullName>
    </submittedName>
</protein>
<sequence>MKFAAIDIGSNAARLQISSVLDNEGQMSFKRVEYVRFALRLGHDVFTNGEISPESEVRIFKLLHSYKLLMELHEVRDYAICATSAMREAANSGPIVTRIQKILDMKINIIEGNREAELINDVVVKSLHPQKNYLHIDVGGGSTELNIYQNHQKIASKSFKIGSVRLLEGKEKEGDWDKMKRWIATQMEEIKGPITAVGTGGNINKLYNLSDNADDSKTIGFVELNRIADYVASFSYEDRVHKLRLNTDRADVIVPAASIYLSAMKEAGCQEIFVPDLGLKDGIIQLLYDRYLRKLKVES</sequence>
<dbReference type="RefSeq" id="WP_127803527.1">
    <property type="nucleotide sequence ID" value="NZ_SACY01000003.1"/>
</dbReference>
<dbReference type="GO" id="GO:0016462">
    <property type="term" value="F:pyrophosphatase activity"/>
    <property type="evidence" value="ECO:0007669"/>
    <property type="project" value="TreeGrafter"/>
</dbReference>
<name>A0A437PQV3_9BACT</name>
<reference evidence="2 3" key="1">
    <citation type="submission" date="2019-01" db="EMBL/GenBank/DDBJ databases">
        <authorList>
            <person name="Chen W.-M."/>
        </authorList>
    </citation>
    <scope>NUCLEOTIDE SEQUENCE [LARGE SCALE GENOMIC DNA]</scope>
    <source>
        <strain evidence="2 3">FSY-15</strain>
    </source>
</reference>
<dbReference type="Gene3D" id="3.30.420.40">
    <property type="match status" value="1"/>
</dbReference>
<keyword evidence="3" id="KW-1185">Reference proteome</keyword>
<dbReference type="InterPro" id="IPR003695">
    <property type="entry name" value="Ppx_GppA_N"/>
</dbReference>
<organism evidence="2 3">
    <name type="scientific">Sandaracinomonas limnophila</name>
    <dbReference type="NCBI Taxonomy" id="1862386"/>
    <lineage>
        <taxon>Bacteria</taxon>
        <taxon>Pseudomonadati</taxon>
        <taxon>Bacteroidota</taxon>
        <taxon>Cytophagia</taxon>
        <taxon>Cytophagales</taxon>
        <taxon>Flectobacillaceae</taxon>
        <taxon>Sandaracinomonas</taxon>
    </lineage>
</organism>
<dbReference type="PANTHER" id="PTHR30005:SF0">
    <property type="entry name" value="RETROGRADE REGULATION PROTEIN 2"/>
    <property type="match status" value="1"/>
</dbReference>
<dbReference type="InterPro" id="IPR050273">
    <property type="entry name" value="GppA/Ppx_hydrolase"/>
</dbReference>
<dbReference type="AlphaFoldDB" id="A0A437PQV3"/>
<dbReference type="CDD" id="cd24006">
    <property type="entry name" value="ASKHA_NBD_PPX_GppA"/>
    <property type="match status" value="1"/>
</dbReference>